<evidence type="ECO:0000313" key="2">
    <source>
        <dbReference type="Proteomes" id="UP001163223"/>
    </source>
</evidence>
<reference evidence="1" key="1">
    <citation type="submission" date="2022-11" db="EMBL/GenBank/DDBJ databases">
        <title>beta-Carotene-producing bacterium, Jeongeuplla avenae sp. nov., alleviates the salt stress of Arabidopsis seedlings.</title>
        <authorList>
            <person name="Jiang L."/>
            <person name="Lee J."/>
        </authorList>
    </citation>
    <scope>NUCLEOTIDE SEQUENCE</scope>
    <source>
        <strain evidence="1">DY_R2A_6</strain>
    </source>
</reference>
<organism evidence="1 2">
    <name type="scientific">Antarcticirhabdus aurantiaca</name>
    <dbReference type="NCBI Taxonomy" id="2606717"/>
    <lineage>
        <taxon>Bacteria</taxon>
        <taxon>Pseudomonadati</taxon>
        <taxon>Pseudomonadota</taxon>
        <taxon>Alphaproteobacteria</taxon>
        <taxon>Hyphomicrobiales</taxon>
        <taxon>Aurantimonadaceae</taxon>
        <taxon>Antarcticirhabdus</taxon>
    </lineage>
</organism>
<proteinExistence type="predicted"/>
<dbReference type="EMBL" id="CP113520">
    <property type="protein sequence ID" value="WAJ30390.1"/>
    <property type="molecule type" value="Genomic_DNA"/>
</dbReference>
<dbReference type="Proteomes" id="UP001163223">
    <property type="component" value="Chromosome"/>
</dbReference>
<gene>
    <name evidence="1" type="ORF">OXU80_09385</name>
</gene>
<name>A0ACD4NU39_9HYPH</name>
<keyword evidence="2" id="KW-1185">Reference proteome</keyword>
<accession>A0ACD4NU39</accession>
<evidence type="ECO:0000313" key="1">
    <source>
        <dbReference type="EMBL" id="WAJ30390.1"/>
    </source>
</evidence>
<protein>
    <submittedName>
        <fullName evidence="1">ABC transporter substrate-binding protein</fullName>
    </submittedName>
</protein>
<sequence length="505" mass="54729">MQNPLTRLARLGRATAAALALLGVGTGATLAQPRSDIVVGMAIEPAGLDPTVAAPVAIGQVVWQNVFEGLTRIDGEGRIQPQLAKSWTVSPDGLVYTFDLAENVTFSNGVPFDAGTAKFSLDRMRATDSTNPQKQFLANVVSTEARDPKTLVVTLSKPAANLLFWLAWPASVMVEPGSAATNRTQPVGTGPFKLGEWRQGDRLTLVRNETYWNAADAPKLDGATFRFIADPQAQAAALQSGDVDAFPEFGAPELYAGLETDDRFETVVGVTELKVVAGLNNRIKPLDDPRVRQALMMAVDRASLVEGAYSGYGTPIGSHYTPNDPGFRDLTAVHAYDPEKARALLAEAGYPDGFALSIKTPQMAYATRSAEILQAMLAEIGVTLTIVPTEFPAAWVDQVLTRHDFEMTIVAHAEPLDIAIYGRDNYYFGYDDAQFKAAIASAETSLDEEKRLEAYGTAQEILARDVPALFLFVMPKLGVWDARIEGLWHDEPIPANDLTSVSWRE</sequence>